<dbReference type="EMBL" id="GL379838">
    <property type="protein sequence ID" value="EGT52734.1"/>
    <property type="molecule type" value="Genomic_DNA"/>
</dbReference>
<organism evidence="2">
    <name type="scientific">Caenorhabditis brenneri</name>
    <name type="common">Nematode worm</name>
    <dbReference type="NCBI Taxonomy" id="135651"/>
    <lineage>
        <taxon>Eukaryota</taxon>
        <taxon>Metazoa</taxon>
        <taxon>Ecdysozoa</taxon>
        <taxon>Nematoda</taxon>
        <taxon>Chromadorea</taxon>
        <taxon>Rhabditida</taxon>
        <taxon>Rhabditina</taxon>
        <taxon>Rhabditomorpha</taxon>
        <taxon>Rhabditoidea</taxon>
        <taxon>Rhabditidae</taxon>
        <taxon>Peloderinae</taxon>
        <taxon>Caenorhabditis</taxon>
    </lineage>
</organism>
<dbReference type="Proteomes" id="UP000008068">
    <property type="component" value="Unassembled WGS sequence"/>
</dbReference>
<protein>
    <submittedName>
        <fullName evidence="1">Uncharacterized protein</fullName>
    </submittedName>
</protein>
<gene>
    <name evidence="1" type="ORF">CAEBREN_04445</name>
</gene>
<evidence type="ECO:0000313" key="2">
    <source>
        <dbReference type="Proteomes" id="UP000008068"/>
    </source>
</evidence>
<proteinExistence type="predicted"/>
<dbReference type="InParanoid" id="G0N4P6"/>
<evidence type="ECO:0000313" key="1">
    <source>
        <dbReference type="EMBL" id="EGT52734.1"/>
    </source>
</evidence>
<sequence>MVFTIAAKKI</sequence>
<keyword evidence="2" id="KW-1185">Reference proteome</keyword>
<name>G0N4P6_CAEBE</name>
<accession>G0N4P6</accession>
<reference evidence="2" key="1">
    <citation type="submission" date="2011-07" db="EMBL/GenBank/DDBJ databases">
        <authorList>
            <consortium name="Caenorhabditis brenneri Sequencing and Analysis Consortium"/>
            <person name="Wilson R.K."/>
        </authorList>
    </citation>
    <scope>NUCLEOTIDE SEQUENCE [LARGE SCALE GENOMIC DNA]</scope>
    <source>
        <strain evidence="2">PB2801</strain>
    </source>
</reference>